<evidence type="ECO:0000313" key="2">
    <source>
        <dbReference type="Proteomes" id="UP000799755"/>
    </source>
</evidence>
<dbReference type="EMBL" id="MU003503">
    <property type="protein sequence ID" value="KAF2472059.1"/>
    <property type="molecule type" value="Genomic_DNA"/>
</dbReference>
<sequence>MVPISIDYEAAEFNGTQWKNGYDLEDFLTSLTTRPGTTGPPPLGNKKRFKGSYEIAASFCVPKKKNGKEKTVIVATHGIGPARTHWNSPFRPQDFNFVQHAMDKGYSVFFYDRLGCGASTKIDGFEAQLETAKAVLQALAKMVKEGKYTGSIKANKVVVMGFSFGSYTTHAAIADKPEIADAVVLTGIGFNSSGLNLNGLVRSFIPRIANVENPALYGNRNIGYLTWPDVYGLIHNYFKAPAYDFETALFTESAKEPFSAGELLTFANTISAEKWDKPALHITGEKDYIVCDGYCPGIYDEPAKTLYKNAKPLQQSITKGASHHLNFHNNAKDTFNVITDFLSKNGF</sequence>
<reference evidence="1" key="1">
    <citation type="journal article" date="2020" name="Stud. Mycol.">
        <title>101 Dothideomycetes genomes: a test case for predicting lifestyles and emergence of pathogens.</title>
        <authorList>
            <person name="Haridas S."/>
            <person name="Albert R."/>
            <person name="Binder M."/>
            <person name="Bloem J."/>
            <person name="Labutti K."/>
            <person name="Salamov A."/>
            <person name="Andreopoulos B."/>
            <person name="Baker S."/>
            <person name="Barry K."/>
            <person name="Bills G."/>
            <person name="Bluhm B."/>
            <person name="Cannon C."/>
            <person name="Castanera R."/>
            <person name="Culley D."/>
            <person name="Daum C."/>
            <person name="Ezra D."/>
            <person name="Gonzalez J."/>
            <person name="Henrissat B."/>
            <person name="Kuo A."/>
            <person name="Liang C."/>
            <person name="Lipzen A."/>
            <person name="Lutzoni F."/>
            <person name="Magnuson J."/>
            <person name="Mondo S."/>
            <person name="Nolan M."/>
            <person name="Ohm R."/>
            <person name="Pangilinan J."/>
            <person name="Park H.-J."/>
            <person name="Ramirez L."/>
            <person name="Alfaro M."/>
            <person name="Sun H."/>
            <person name="Tritt A."/>
            <person name="Yoshinaga Y."/>
            <person name="Zwiers L.-H."/>
            <person name="Turgeon B."/>
            <person name="Goodwin S."/>
            <person name="Spatafora J."/>
            <person name="Crous P."/>
            <person name="Grigoriev I."/>
        </authorList>
    </citation>
    <scope>NUCLEOTIDE SEQUENCE</scope>
    <source>
        <strain evidence="1">ATCC 200398</strain>
    </source>
</reference>
<name>A0ACB6QYE4_9PLEO</name>
<proteinExistence type="predicted"/>
<accession>A0ACB6QYE4</accession>
<keyword evidence="2" id="KW-1185">Reference proteome</keyword>
<organism evidence="1 2">
    <name type="scientific">Lindgomyces ingoldianus</name>
    <dbReference type="NCBI Taxonomy" id="673940"/>
    <lineage>
        <taxon>Eukaryota</taxon>
        <taxon>Fungi</taxon>
        <taxon>Dikarya</taxon>
        <taxon>Ascomycota</taxon>
        <taxon>Pezizomycotina</taxon>
        <taxon>Dothideomycetes</taxon>
        <taxon>Pleosporomycetidae</taxon>
        <taxon>Pleosporales</taxon>
        <taxon>Lindgomycetaceae</taxon>
        <taxon>Lindgomyces</taxon>
    </lineage>
</organism>
<comment type="caution">
    <text evidence="1">The sequence shown here is derived from an EMBL/GenBank/DDBJ whole genome shotgun (WGS) entry which is preliminary data.</text>
</comment>
<gene>
    <name evidence="1" type="ORF">BDR25DRAFT_284512</name>
</gene>
<dbReference type="Proteomes" id="UP000799755">
    <property type="component" value="Unassembled WGS sequence"/>
</dbReference>
<protein>
    <submittedName>
        <fullName evidence="1">Alpha/beta-hydrolase</fullName>
    </submittedName>
</protein>
<evidence type="ECO:0000313" key="1">
    <source>
        <dbReference type="EMBL" id="KAF2472059.1"/>
    </source>
</evidence>